<dbReference type="PROSITE" id="PS00865">
    <property type="entry name" value="UBIQUITIN_ACTIVAT_2"/>
    <property type="match status" value="1"/>
</dbReference>
<evidence type="ECO:0000256" key="6">
    <source>
        <dbReference type="ARBA" id="ARBA00022786"/>
    </source>
</evidence>
<dbReference type="InterPro" id="IPR000594">
    <property type="entry name" value="ThiF_NAD_FAD-bd"/>
</dbReference>
<dbReference type="Gene3D" id="3.10.290.20">
    <property type="entry name" value="Ubiquitin-like 2 activating enzyme e1b. Chain: B, domain 3"/>
    <property type="match status" value="1"/>
</dbReference>
<evidence type="ECO:0000256" key="9">
    <source>
        <dbReference type="ARBA" id="ARBA00024626"/>
    </source>
</evidence>
<protein>
    <recommendedName>
        <fullName evidence="3 11">NEDD8-activating enzyme E1 catalytic subunit</fullName>
        <ecNumber evidence="8 11">6.2.1.64</ecNumber>
    </recommendedName>
</protein>
<gene>
    <name evidence="14" type="ORF">PGT21_025368</name>
</gene>
<evidence type="ECO:0000256" key="2">
    <source>
        <dbReference type="ARBA" id="ARBA00006310"/>
    </source>
</evidence>
<dbReference type="PANTHER" id="PTHR10953:SF6">
    <property type="entry name" value="NEDD8-ACTIVATING ENZYME E1 CATALYTIC SUBUNIT"/>
    <property type="match status" value="1"/>
</dbReference>
<evidence type="ECO:0000313" key="15">
    <source>
        <dbReference type="Proteomes" id="UP000324748"/>
    </source>
</evidence>
<dbReference type="GO" id="GO:0005634">
    <property type="term" value="C:nucleus"/>
    <property type="evidence" value="ECO:0007669"/>
    <property type="project" value="TreeGrafter"/>
</dbReference>
<dbReference type="SUPFAM" id="SSF69572">
    <property type="entry name" value="Activating enzymes of the ubiquitin-like proteins"/>
    <property type="match status" value="1"/>
</dbReference>
<keyword evidence="5 11" id="KW-0547">Nucleotide-binding</keyword>
<feature type="compositionally biased region" description="Basic and acidic residues" evidence="12">
    <location>
        <begin position="37"/>
        <end position="55"/>
    </location>
</feature>
<dbReference type="InterPro" id="IPR035985">
    <property type="entry name" value="Ubiquitin-activating_enz"/>
</dbReference>
<dbReference type="OrthoDB" id="10255449at2759"/>
<dbReference type="EMBL" id="VSWC01000040">
    <property type="protein sequence ID" value="KAA1105973.1"/>
    <property type="molecule type" value="Genomic_DNA"/>
</dbReference>
<dbReference type="GO" id="GO:0005524">
    <property type="term" value="F:ATP binding"/>
    <property type="evidence" value="ECO:0007669"/>
    <property type="project" value="UniProtKB-UniRule"/>
</dbReference>
<comment type="pathway">
    <text evidence="1 11">Protein modification; protein neddylation.</text>
</comment>
<proteinExistence type="inferred from homology"/>
<comment type="caution">
    <text evidence="14">The sequence shown here is derived from an EMBL/GenBank/DDBJ whole genome shotgun (WGS) entry which is preliminary data.</text>
</comment>
<dbReference type="FunFam" id="3.10.290.20:FF:000003">
    <property type="entry name" value="Ubiquitin-activating enzyme E1 C"/>
    <property type="match status" value="1"/>
</dbReference>
<dbReference type="InterPro" id="IPR030468">
    <property type="entry name" value="Uba3_N"/>
</dbReference>
<dbReference type="Gene3D" id="1.10.10.520">
    <property type="entry name" value="Ubiquitin activating enzymes (Uba3). Chain: B, domain 2"/>
    <property type="match status" value="1"/>
</dbReference>
<dbReference type="InterPro" id="IPR023318">
    <property type="entry name" value="Ub_act_enz_dom_a_sf"/>
</dbReference>
<feature type="region of interest" description="Disordered" evidence="12">
    <location>
        <begin position="1"/>
        <end position="254"/>
    </location>
</feature>
<keyword evidence="15" id="KW-1185">Reference proteome</keyword>
<feature type="domain" description="E2 binding" evidence="13">
    <location>
        <begin position="587"/>
        <end position="677"/>
    </location>
</feature>
<dbReference type="CDD" id="cd01488">
    <property type="entry name" value="Uba3_RUB"/>
    <property type="match status" value="1"/>
</dbReference>
<feature type="active site" description="Glycyl thioester intermediate" evidence="10">
    <location>
        <position position="453"/>
    </location>
</feature>
<sequence>MTGRQPGNHPQYPYYPKQNSNPNPFPNRWPPPPQLTREQHLENQRRSEERRRRYQESLPAPHERHRPQRHHEEQRRYNHEIQQQNQLKKQQEKEERQRKHQEKQHQEQLAKQERKHQKELKQQQQKEERERKQQERQEQQKLEKQERQRQNQLKQQQEKEERQRKQQLERQEKQHQNQIKQQQEKEERQRKQQLEKQERQRQNQLKQQQKQQQELERQRQNQILQKQKQEQERLAREEARKPKPPPPPPYDKELDEHYYHVDQLLDRTGPLANSSFVTGAAPKDLMRKTCKILVIGAGGLGCEILQNLALLGFADIHVIDMDTIDISNLNRQFLFREQDIGQPKAEVAAKFITARVPKVKVTPHYCKIQDKDDAFYMMFNLVVCGLDSVEARRWINATLVNLVDPENPESLKPLIDGGTEGFKGQSRVILPTITSCYECSLDMLTSQTVFPVCTIANTPRLPEHCIEWASVLEWPRVFKDKELNNDNPDHIQWLFEQASARAKEHDISGVTWSLTQGVIKNIIPAIASTNAIIAGSCCNEAFKIATTCAPYLQNYMMYNGTDSLYTYTFQHEKKPDCPVCGGESAQISVSKDWFLQQLVDYLIERPDFQIKHPSLSTPNGPLFFQRPPELRKSTEDNLAKKLVDLFPDHLTPESDGIQITVTDSSLPFQLNLLVKLQ</sequence>
<keyword evidence="6 11" id="KW-0833">Ubl conjugation pathway</keyword>
<evidence type="ECO:0000256" key="5">
    <source>
        <dbReference type="ARBA" id="ARBA00022741"/>
    </source>
</evidence>
<feature type="compositionally biased region" description="Low complexity" evidence="12">
    <location>
        <begin position="202"/>
        <end position="212"/>
    </location>
</feature>
<feature type="compositionally biased region" description="Basic and acidic residues" evidence="12">
    <location>
        <begin position="227"/>
        <end position="241"/>
    </location>
</feature>
<evidence type="ECO:0000313" key="14">
    <source>
        <dbReference type="EMBL" id="KAA1105973.1"/>
    </source>
</evidence>
<evidence type="ECO:0000256" key="4">
    <source>
        <dbReference type="ARBA" id="ARBA00022598"/>
    </source>
</evidence>
<dbReference type="AlphaFoldDB" id="A0A5B0PYJ6"/>
<dbReference type="InterPro" id="IPR033127">
    <property type="entry name" value="UBQ-activ_enz_E1_Cys_AS"/>
</dbReference>
<evidence type="ECO:0000256" key="12">
    <source>
        <dbReference type="SAM" id="MobiDB-lite"/>
    </source>
</evidence>
<evidence type="ECO:0000256" key="7">
    <source>
        <dbReference type="ARBA" id="ARBA00022840"/>
    </source>
</evidence>
<dbReference type="InterPro" id="IPR045886">
    <property type="entry name" value="ThiF/MoeB/HesA"/>
</dbReference>
<comment type="catalytic activity">
    <reaction evidence="9 11">
        <text>ATP + [NEDD8 protein] + [E1 NEDD8-activating enzyme]-L-cysteine = AMP + diphosphate + [E1 NEDD8-activating enzyme]-S-[NEDD8 protein]-yl-L-cysteine.</text>
        <dbReference type="EC" id="6.2.1.64"/>
    </reaction>
</comment>
<accession>A0A5B0PYJ6</accession>
<evidence type="ECO:0000256" key="11">
    <source>
        <dbReference type="RuleBase" id="RU368009"/>
    </source>
</evidence>
<comment type="function">
    <text evidence="11">Catalytic subunit of the dimeric E1 enzyme, which activates NEDD8.</text>
</comment>
<dbReference type="Gene3D" id="3.40.50.720">
    <property type="entry name" value="NAD(P)-binding Rossmann-like Domain"/>
    <property type="match status" value="1"/>
</dbReference>
<dbReference type="EC" id="6.2.1.64" evidence="8 11"/>
<evidence type="ECO:0000256" key="1">
    <source>
        <dbReference type="ARBA" id="ARBA00005032"/>
    </source>
</evidence>
<dbReference type="SMART" id="SM01181">
    <property type="entry name" value="E2_bind"/>
    <property type="match status" value="1"/>
</dbReference>
<dbReference type="GO" id="GO:0005737">
    <property type="term" value="C:cytoplasm"/>
    <property type="evidence" value="ECO:0007669"/>
    <property type="project" value="TreeGrafter"/>
</dbReference>
<feature type="compositionally biased region" description="Pro residues" evidence="12">
    <location>
        <begin position="23"/>
        <end position="34"/>
    </location>
</feature>
<comment type="similarity">
    <text evidence="2 11">Belongs to the ubiquitin-activating E1 family. UBA3 subfamily.</text>
</comment>
<dbReference type="GO" id="GO:0019781">
    <property type="term" value="F:NEDD8 activating enzyme activity"/>
    <property type="evidence" value="ECO:0007669"/>
    <property type="project" value="UniProtKB-UniRule"/>
</dbReference>
<organism evidence="14 15">
    <name type="scientific">Puccinia graminis f. sp. tritici</name>
    <dbReference type="NCBI Taxonomy" id="56615"/>
    <lineage>
        <taxon>Eukaryota</taxon>
        <taxon>Fungi</taxon>
        <taxon>Dikarya</taxon>
        <taxon>Basidiomycota</taxon>
        <taxon>Pucciniomycotina</taxon>
        <taxon>Pucciniomycetes</taxon>
        <taxon>Pucciniales</taxon>
        <taxon>Pucciniaceae</taxon>
        <taxon>Puccinia</taxon>
    </lineage>
</organism>
<name>A0A5B0PYJ6_PUCGR</name>
<dbReference type="Proteomes" id="UP000324748">
    <property type="component" value="Unassembled WGS sequence"/>
</dbReference>
<dbReference type="UniPathway" id="UPA00885"/>
<keyword evidence="4 11" id="KW-0436">Ligase</keyword>
<feature type="compositionally biased region" description="Basic and acidic residues" evidence="12">
    <location>
        <begin position="70"/>
        <end position="79"/>
    </location>
</feature>
<evidence type="ECO:0000256" key="3">
    <source>
        <dbReference type="ARBA" id="ARBA00015203"/>
    </source>
</evidence>
<keyword evidence="7 11" id="KW-0067">ATP-binding</keyword>
<feature type="compositionally biased region" description="Basic and acidic residues" evidence="12">
    <location>
        <begin position="156"/>
        <end position="175"/>
    </location>
</feature>
<reference evidence="14 15" key="1">
    <citation type="submission" date="2019-05" db="EMBL/GenBank/DDBJ databases">
        <title>Emergence of the Ug99 lineage of the wheat stem rust pathogen through somatic hybridization.</title>
        <authorList>
            <person name="Li F."/>
            <person name="Upadhyaya N.M."/>
            <person name="Sperschneider J."/>
            <person name="Matny O."/>
            <person name="Nguyen-Phuc H."/>
            <person name="Mago R."/>
            <person name="Raley C."/>
            <person name="Miller M.E."/>
            <person name="Silverstein K.A.T."/>
            <person name="Henningsen E."/>
            <person name="Hirsch C.D."/>
            <person name="Visser B."/>
            <person name="Pretorius Z.A."/>
            <person name="Steffenson B.J."/>
            <person name="Schwessinger B."/>
            <person name="Dodds P.N."/>
            <person name="Figueroa M."/>
        </authorList>
    </citation>
    <scope>NUCLEOTIDE SEQUENCE [LARGE SCALE GENOMIC DNA]</scope>
    <source>
        <strain evidence="14">21-0</strain>
    </source>
</reference>
<feature type="compositionally biased region" description="Basic and acidic residues" evidence="12">
    <location>
        <begin position="182"/>
        <end position="201"/>
    </location>
</feature>
<evidence type="ECO:0000256" key="8">
    <source>
        <dbReference type="ARBA" id="ARBA00023624"/>
    </source>
</evidence>
<dbReference type="Pfam" id="PF08825">
    <property type="entry name" value="E2_bind"/>
    <property type="match status" value="1"/>
</dbReference>
<evidence type="ECO:0000256" key="10">
    <source>
        <dbReference type="PROSITE-ProRule" id="PRU10132"/>
    </source>
</evidence>
<evidence type="ECO:0000259" key="13">
    <source>
        <dbReference type="SMART" id="SM01181"/>
    </source>
</evidence>
<dbReference type="PANTHER" id="PTHR10953">
    <property type="entry name" value="UBIQUITIN-ACTIVATING ENZYME E1"/>
    <property type="match status" value="1"/>
</dbReference>
<dbReference type="InterPro" id="IPR014929">
    <property type="entry name" value="E2-binding"/>
</dbReference>
<feature type="compositionally biased region" description="Basic and acidic residues" evidence="12">
    <location>
        <begin position="119"/>
        <end position="149"/>
    </location>
</feature>
<feature type="compositionally biased region" description="Basic and acidic residues" evidence="12">
    <location>
        <begin position="89"/>
        <end position="112"/>
    </location>
</feature>
<dbReference type="FunFam" id="1.10.10.520:FF:000001">
    <property type="entry name" value="NEDD8-activating enzyme E1 catalytic subunit"/>
    <property type="match status" value="1"/>
</dbReference>
<dbReference type="Pfam" id="PF00899">
    <property type="entry name" value="ThiF"/>
    <property type="match status" value="1"/>
</dbReference>
<dbReference type="GO" id="GO:0045116">
    <property type="term" value="P:protein neddylation"/>
    <property type="evidence" value="ECO:0007669"/>
    <property type="project" value="UniProtKB-UniRule"/>
</dbReference>